<accession>A0ACC0KME7</accession>
<keyword evidence="2" id="KW-1185">Reference proteome</keyword>
<proteinExistence type="predicted"/>
<evidence type="ECO:0000313" key="2">
    <source>
        <dbReference type="Proteomes" id="UP001064048"/>
    </source>
</evidence>
<organism evidence="1 2">
    <name type="scientific">Choristoneura fumiferana</name>
    <name type="common">Spruce budworm moth</name>
    <name type="synonym">Archips fumiferana</name>
    <dbReference type="NCBI Taxonomy" id="7141"/>
    <lineage>
        <taxon>Eukaryota</taxon>
        <taxon>Metazoa</taxon>
        <taxon>Ecdysozoa</taxon>
        <taxon>Arthropoda</taxon>
        <taxon>Hexapoda</taxon>
        <taxon>Insecta</taxon>
        <taxon>Pterygota</taxon>
        <taxon>Neoptera</taxon>
        <taxon>Endopterygota</taxon>
        <taxon>Lepidoptera</taxon>
        <taxon>Glossata</taxon>
        <taxon>Ditrysia</taxon>
        <taxon>Tortricoidea</taxon>
        <taxon>Tortricidae</taxon>
        <taxon>Tortricinae</taxon>
        <taxon>Choristoneura</taxon>
    </lineage>
</organism>
<gene>
    <name evidence="1" type="ORF">MSG28_010517</name>
</gene>
<name>A0ACC0KME7_CHOFU</name>
<dbReference type="Proteomes" id="UP001064048">
    <property type="component" value="Chromosome 17"/>
</dbReference>
<comment type="caution">
    <text evidence="1">The sequence shown here is derived from an EMBL/GenBank/DDBJ whole genome shotgun (WGS) entry which is preliminary data.</text>
</comment>
<sequence>MRTSDVTKIHPAGRQGILCFSVCALIFTLSFFSGSIMGFSAELWALTYWGPGLYFCLFNFILRYCYKGFVYDVSVRSAFLGSAFATGIFLASFDSGWSTFGLYMMILSAFHFSEFMAVALTNPRTLTIDSFILNHSVQYGLAAVASWIEWGVEYYFFPGVLMCIGGELLRKSAMFTARTNFNHTVQFVKRPDHELVTYGVYAWCRHPSYVTLLNPICMVIYTLASWSFFRERVFAEELTLLTFFGPQYSKYQKTVGTGLPYIYGYTPEAARQEQSERSYQTINTSYIIVIGATNSLKDGTVHNVSEIILHPIPKIAKDSASHPNYVPNQALIRQWLNIKRPIANVKTPSLALLRIEPGLQEGAVAVMENRTDWDGVNARVYGWGLVPMNAGGPVMVVQDGRVQLLGVALTDGTAPLLASPLSAHRDWLARIIGVL</sequence>
<evidence type="ECO:0000313" key="1">
    <source>
        <dbReference type="EMBL" id="KAI8437191.1"/>
    </source>
</evidence>
<dbReference type="EMBL" id="CM046117">
    <property type="protein sequence ID" value="KAI8437191.1"/>
    <property type="molecule type" value="Genomic_DNA"/>
</dbReference>
<reference evidence="1 2" key="1">
    <citation type="journal article" date="2022" name="Genome Biol. Evol.">
        <title>The Spruce Budworm Genome: Reconstructing the Evolutionary History of Antifreeze Proteins.</title>
        <authorList>
            <person name="Beliveau C."/>
            <person name="Gagne P."/>
            <person name="Picq S."/>
            <person name="Vernygora O."/>
            <person name="Keeling C.I."/>
            <person name="Pinkney K."/>
            <person name="Doucet D."/>
            <person name="Wen F."/>
            <person name="Johnston J.S."/>
            <person name="Maaroufi H."/>
            <person name="Boyle B."/>
            <person name="Laroche J."/>
            <person name="Dewar K."/>
            <person name="Juretic N."/>
            <person name="Blackburn G."/>
            <person name="Nisole A."/>
            <person name="Brunet B."/>
            <person name="Brandao M."/>
            <person name="Lumley L."/>
            <person name="Duan J."/>
            <person name="Quan G."/>
            <person name="Lucarotti C.J."/>
            <person name="Roe A.D."/>
            <person name="Sperling F.A.H."/>
            <person name="Levesque R.C."/>
            <person name="Cusson M."/>
        </authorList>
    </citation>
    <scope>NUCLEOTIDE SEQUENCE [LARGE SCALE GENOMIC DNA]</scope>
    <source>
        <strain evidence="1">Glfc:IPQL:Cfum</strain>
    </source>
</reference>
<protein>
    <submittedName>
        <fullName evidence="1">Uncharacterized protein</fullName>
    </submittedName>
</protein>